<dbReference type="AlphaFoldDB" id="A0A9N9EQX7"/>
<accession>A0A9N9EQX7</accession>
<organism evidence="1 2">
    <name type="scientific">Ambispora leptoticha</name>
    <dbReference type="NCBI Taxonomy" id="144679"/>
    <lineage>
        <taxon>Eukaryota</taxon>
        <taxon>Fungi</taxon>
        <taxon>Fungi incertae sedis</taxon>
        <taxon>Mucoromycota</taxon>
        <taxon>Glomeromycotina</taxon>
        <taxon>Glomeromycetes</taxon>
        <taxon>Archaeosporales</taxon>
        <taxon>Ambisporaceae</taxon>
        <taxon>Ambispora</taxon>
    </lineage>
</organism>
<comment type="caution">
    <text evidence="1">The sequence shown here is derived from an EMBL/GenBank/DDBJ whole genome shotgun (WGS) entry which is preliminary data.</text>
</comment>
<evidence type="ECO:0000313" key="2">
    <source>
        <dbReference type="Proteomes" id="UP000789508"/>
    </source>
</evidence>
<name>A0A9N9EQX7_9GLOM</name>
<protein>
    <submittedName>
        <fullName evidence="1">12622_t:CDS:1</fullName>
    </submittedName>
</protein>
<proteinExistence type="predicted"/>
<evidence type="ECO:0000313" key="1">
    <source>
        <dbReference type="EMBL" id="CAG8689686.1"/>
    </source>
</evidence>
<dbReference type="EMBL" id="CAJVPS010016368">
    <property type="protein sequence ID" value="CAG8689686.1"/>
    <property type="molecule type" value="Genomic_DNA"/>
</dbReference>
<feature type="non-terminal residue" evidence="1">
    <location>
        <position position="285"/>
    </location>
</feature>
<reference evidence="1" key="1">
    <citation type="submission" date="2021-06" db="EMBL/GenBank/DDBJ databases">
        <authorList>
            <person name="Kallberg Y."/>
            <person name="Tangrot J."/>
            <person name="Rosling A."/>
        </authorList>
    </citation>
    <scope>NUCLEOTIDE SEQUENCE</scope>
    <source>
        <strain evidence="1">FL130A</strain>
    </source>
</reference>
<gene>
    <name evidence="1" type="ORF">ALEPTO_LOCUS11161</name>
</gene>
<keyword evidence="2" id="KW-1185">Reference proteome</keyword>
<dbReference type="Proteomes" id="UP000789508">
    <property type="component" value="Unassembled WGS sequence"/>
</dbReference>
<sequence>TSTSSSTRNGRQISGLQISSMRLSKASKIIYVRCINHPHLKMMGQNSMNDGEKYFPHNDQDLREMLRIFVSKNNLKFTVFIETPSKAFSDWSFPKVCQLYELCESDDPSLSVFPPFTCEYKDLENDSPRNLKLEQDQAERESKKNRKFQTRCIQIAKEILNDEPMIEYRPSFLNGLELDAFFQKHQIALEVQGAQHRFHSTSWYKDVKKLEDIVNRDRQKDACVKIMESSCLRYGTMKTQKLSSPKEYKKLRVSLIKHPEFSTYSQFIMYNLISNHRQMFNMYIL</sequence>